<dbReference type="InterPro" id="IPR007112">
    <property type="entry name" value="Expansin/allergen_DPBB_dom"/>
</dbReference>
<dbReference type="PROSITE" id="PS50843">
    <property type="entry name" value="EXPANSIN_CBD"/>
    <property type="match status" value="1"/>
</dbReference>
<sequence>LCQTSLLRAATNRYSFSQQFCVSTSVIMQYSKAMAMAVLAVALLAAPVGAVKAITDWEDAFITHYGGSQDGMDPSSPSFGTSEGACGYGSISKDAYPYFSVAAFSPSNHYYQSDALKACGQCFQIQCEEGRNGKTGVCKTDAQGEPLSILVMISDVCPECEANHIDVQSLAFGKLADQGLGNIDVRYRRVECAVPENMKVSVMNYDGAGQWLRLSIDDTGGYAAVKSVSVKSSSSSSWTTMSNTWGAVWEDGSAPQPPLDFQIECADGQVVSADSVVKQNGGISGGVGGAISFSTSVQFAITDPAASAVSAFDGPADPMVVTSTTPGNSDAATGASSGNATATATASGNSSGNTTGTTSASGSSACVDIPAPGSFSCAEQQGWGKCEDSTFVSSNYCALTCGRCGANATASPSTASPTTASPAAGDSSCSDVTPSGGVSCQQRKDWGQCSQSWLTSGSYCQATCGSCGSSASGSSPASSSSPSTSGSSDCQDTPPSGGSTCEQQLQWGACSQGWMTSGNYCAATCGRCGSGASTSPAQVSSYSGPAGRRLLRA</sequence>
<evidence type="ECO:0000259" key="8">
    <source>
        <dbReference type="PROSITE" id="PS50842"/>
    </source>
</evidence>
<protein>
    <recommendedName>
        <fullName evidence="11">Expansin-like EG45 domain-containing protein</fullName>
    </recommendedName>
</protein>
<dbReference type="PROSITE" id="PS50842">
    <property type="entry name" value="EXPANSIN_EG45"/>
    <property type="match status" value="1"/>
</dbReference>
<evidence type="ECO:0008006" key="11">
    <source>
        <dbReference type="Google" id="ProtNLM"/>
    </source>
</evidence>
<dbReference type="AlphaFoldDB" id="A0A1D1ZXF7"/>
<dbReference type="InterPro" id="IPR036908">
    <property type="entry name" value="RlpA-like_sf"/>
</dbReference>
<dbReference type="Gene3D" id="2.40.40.10">
    <property type="entry name" value="RlpA-like domain"/>
    <property type="match status" value="1"/>
</dbReference>
<feature type="domain" description="Expansin-like CBD" evidence="9">
    <location>
        <begin position="210"/>
        <end position="280"/>
    </location>
</feature>
<keyword evidence="4" id="KW-0964">Secreted</keyword>
<dbReference type="InterPro" id="IPR009009">
    <property type="entry name" value="RlpA-like_DPBB"/>
</dbReference>
<keyword evidence="6" id="KW-0472">Membrane</keyword>
<feature type="region of interest" description="Disordered" evidence="7">
    <location>
        <begin position="478"/>
        <end position="497"/>
    </location>
</feature>
<feature type="region of interest" description="Disordered" evidence="7">
    <location>
        <begin position="320"/>
        <end position="363"/>
    </location>
</feature>
<feature type="compositionally biased region" description="Low complexity" evidence="7">
    <location>
        <begin position="478"/>
        <end position="488"/>
    </location>
</feature>
<dbReference type="InterPro" id="IPR007118">
    <property type="entry name" value="Expan_Lol_pI"/>
</dbReference>
<keyword evidence="4" id="KW-0134">Cell wall</keyword>
<comment type="subcellular location">
    <subcellularLocation>
        <location evidence="1">Membrane</location>
        <topology evidence="1">Peripheral membrane protein</topology>
    </subcellularLocation>
    <subcellularLocation>
        <location evidence="2">Secreted</location>
        <location evidence="2">Cell wall</location>
    </subcellularLocation>
</comment>
<dbReference type="EMBL" id="GDKF01007207">
    <property type="protein sequence ID" value="JAT71415.1"/>
    <property type="molecule type" value="Transcribed_RNA"/>
</dbReference>
<dbReference type="GO" id="GO:0009664">
    <property type="term" value="P:plant-type cell wall organization"/>
    <property type="evidence" value="ECO:0007669"/>
    <property type="project" value="InterPro"/>
</dbReference>
<organism evidence="10">
    <name type="scientific">Auxenochlorella protothecoides</name>
    <name type="common">Green microalga</name>
    <name type="synonym">Chlorella protothecoides</name>
    <dbReference type="NCBI Taxonomy" id="3075"/>
    <lineage>
        <taxon>Eukaryota</taxon>
        <taxon>Viridiplantae</taxon>
        <taxon>Chlorophyta</taxon>
        <taxon>core chlorophytes</taxon>
        <taxon>Trebouxiophyceae</taxon>
        <taxon>Chlorellales</taxon>
        <taxon>Chlorellaceae</taxon>
        <taxon>Auxenochlorella</taxon>
    </lineage>
</organism>
<feature type="compositionally biased region" description="Low complexity" evidence="7">
    <location>
        <begin position="331"/>
        <end position="363"/>
    </location>
</feature>
<feature type="region of interest" description="Disordered" evidence="7">
    <location>
        <begin position="532"/>
        <end position="553"/>
    </location>
</feature>
<evidence type="ECO:0000256" key="4">
    <source>
        <dbReference type="ARBA" id="ARBA00022512"/>
    </source>
</evidence>
<evidence type="ECO:0000256" key="5">
    <source>
        <dbReference type="ARBA" id="ARBA00022729"/>
    </source>
</evidence>
<evidence type="ECO:0000256" key="3">
    <source>
        <dbReference type="ARBA" id="ARBA00005392"/>
    </source>
</evidence>
<feature type="non-terminal residue" evidence="10">
    <location>
        <position position="1"/>
    </location>
</feature>
<evidence type="ECO:0000313" key="10">
    <source>
        <dbReference type="EMBL" id="JAT71415.1"/>
    </source>
</evidence>
<dbReference type="SMART" id="SM00254">
    <property type="entry name" value="ShKT"/>
    <property type="match status" value="3"/>
</dbReference>
<dbReference type="GO" id="GO:0005576">
    <property type="term" value="C:extracellular region"/>
    <property type="evidence" value="ECO:0007669"/>
    <property type="project" value="InterPro"/>
</dbReference>
<evidence type="ECO:0000256" key="7">
    <source>
        <dbReference type="SAM" id="MobiDB-lite"/>
    </source>
</evidence>
<dbReference type="CDD" id="cd22271">
    <property type="entry name" value="DPBB_EXP_N-like"/>
    <property type="match status" value="1"/>
</dbReference>
<evidence type="ECO:0000259" key="9">
    <source>
        <dbReference type="PROSITE" id="PS50843"/>
    </source>
</evidence>
<feature type="compositionally biased region" description="Polar residues" evidence="7">
    <location>
        <begin position="532"/>
        <end position="543"/>
    </location>
</feature>
<dbReference type="GO" id="GO:0016020">
    <property type="term" value="C:membrane"/>
    <property type="evidence" value="ECO:0007669"/>
    <property type="project" value="UniProtKB-SubCell"/>
</dbReference>
<evidence type="ECO:0000256" key="1">
    <source>
        <dbReference type="ARBA" id="ARBA00004170"/>
    </source>
</evidence>
<dbReference type="SUPFAM" id="SSF49590">
    <property type="entry name" value="PHL pollen allergen"/>
    <property type="match status" value="1"/>
</dbReference>
<keyword evidence="5" id="KW-0732">Signal</keyword>
<proteinExistence type="inferred from homology"/>
<dbReference type="Gene3D" id="2.60.40.760">
    <property type="entry name" value="Expansin, cellulose-binding-like domain"/>
    <property type="match status" value="1"/>
</dbReference>
<gene>
    <name evidence="10" type="ORF">g.4008</name>
</gene>
<dbReference type="PANTHER" id="PTHR31867">
    <property type="entry name" value="EXPANSIN-A15"/>
    <property type="match status" value="1"/>
</dbReference>
<dbReference type="InterPro" id="IPR003582">
    <property type="entry name" value="ShKT_dom"/>
</dbReference>
<comment type="similarity">
    <text evidence="3">Belongs to the expansin family. Expansin A subfamily.</text>
</comment>
<dbReference type="InterPro" id="IPR007117">
    <property type="entry name" value="Expansin_CBD"/>
</dbReference>
<accession>A0A1D1ZXF7</accession>
<name>A0A1D1ZXF7_AUXPR</name>
<dbReference type="InterPro" id="IPR036749">
    <property type="entry name" value="Expansin_CBD_sf"/>
</dbReference>
<evidence type="ECO:0000256" key="6">
    <source>
        <dbReference type="ARBA" id="ARBA00023136"/>
    </source>
</evidence>
<dbReference type="SUPFAM" id="SSF50685">
    <property type="entry name" value="Barwin-like endoglucanases"/>
    <property type="match status" value="1"/>
</dbReference>
<feature type="compositionally biased region" description="Polar residues" evidence="7">
    <location>
        <begin position="321"/>
        <end position="330"/>
    </location>
</feature>
<evidence type="ECO:0000256" key="2">
    <source>
        <dbReference type="ARBA" id="ARBA00004191"/>
    </source>
</evidence>
<dbReference type="PRINTS" id="PR01225">
    <property type="entry name" value="EXPANSNFAMLY"/>
</dbReference>
<dbReference type="Pfam" id="PF01357">
    <property type="entry name" value="Expansin_C"/>
    <property type="match status" value="1"/>
</dbReference>
<dbReference type="Pfam" id="PF03330">
    <property type="entry name" value="DPBB_1"/>
    <property type="match status" value="1"/>
</dbReference>
<feature type="domain" description="Expansin-like EG45" evidence="8">
    <location>
        <begin position="83"/>
        <end position="197"/>
    </location>
</feature>
<dbReference type="InterPro" id="IPR002963">
    <property type="entry name" value="Expansin"/>
</dbReference>
<reference evidence="10" key="1">
    <citation type="submission" date="2015-08" db="EMBL/GenBank/DDBJ databases">
        <authorList>
            <person name="Babu N.S."/>
            <person name="Beckwith C.J."/>
            <person name="Beseler K.G."/>
            <person name="Brison A."/>
            <person name="Carone J.V."/>
            <person name="Caskin T.P."/>
            <person name="Diamond M."/>
            <person name="Durham M.E."/>
            <person name="Foxe J.M."/>
            <person name="Go M."/>
            <person name="Henderson B.A."/>
            <person name="Jones I.B."/>
            <person name="McGettigan J.A."/>
            <person name="Micheletti S.J."/>
            <person name="Nasrallah M.E."/>
            <person name="Ortiz D."/>
            <person name="Piller C.R."/>
            <person name="Privatt S.R."/>
            <person name="Schneider S.L."/>
            <person name="Sharp S."/>
            <person name="Smith T.C."/>
            <person name="Stanton J.D."/>
            <person name="Ullery H.E."/>
            <person name="Wilson R.J."/>
            <person name="Serrano M.G."/>
            <person name="Buck G."/>
            <person name="Lee V."/>
            <person name="Wang Y."/>
            <person name="Carvalho R."/>
            <person name="Voegtly L."/>
            <person name="Shi R."/>
            <person name="Duckworth R."/>
            <person name="Johnson A."/>
            <person name="Loviza R."/>
            <person name="Walstead R."/>
            <person name="Shah Z."/>
            <person name="Kiflezghi M."/>
            <person name="Wade K."/>
            <person name="Ball S.L."/>
            <person name="Bradley K.W."/>
            <person name="Asai D.J."/>
            <person name="Bowman C.A."/>
            <person name="Russell D.A."/>
            <person name="Pope W.H."/>
            <person name="Jacobs-Sera D."/>
            <person name="Hendrix R.W."/>
            <person name="Hatfull G.F."/>
        </authorList>
    </citation>
    <scope>NUCLEOTIDE SEQUENCE</scope>
</reference>